<protein>
    <recommendedName>
        <fullName evidence="9">Tetraspanin</fullName>
    </recommendedName>
</protein>
<dbReference type="EMBL" id="CADEPM010000002">
    <property type="protein sequence ID" value="CAB3399290.1"/>
    <property type="molecule type" value="Genomic_DNA"/>
</dbReference>
<dbReference type="PRINTS" id="PR00259">
    <property type="entry name" value="TMFOUR"/>
</dbReference>
<dbReference type="PANTHER" id="PTHR19282:SF555">
    <property type="entry name" value="TETRASPANIN-2A"/>
    <property type="match status" value="1"/>
</dbReference>
<evidence type="ECO:0000256" key="1">
    <source>
        <dbReference type="ARBA" id="ARBA00004141"/>
    </source>
</evidence>
<dbReference type="PROSITE" id="PS00421">
    <property type="entry name" value="TM4_1"/>
    <property type="match status" value="1"/>
</dbReference>
<evidence type="ECO:0000313" key="7">
    <source>
        <dbReference type="EMBL" id="CAB3399290.1"/>
    </source>
</evidence>
<evidence type="ECO:0008006" key="9">
    <source>
        <dbReference type="Google" id="ProtNLM"/>
    </source>
</evidence>
<feature type="transmembrane region" description="Helical" evidence="6">
    <location>
        <begin position="89"/>
        <end position="115"/>
    </location>
</feature>
<comment type="caution">
    <text evidence="7">The sequence shown here is derived from an EMBL/GenBank/DDBJ whole genome shotgun (WGS) entry which is preliminary data.</text>
</comment>
<keyword evidence="4 6" id="KW-1133">Transmembrane helix</keyword>
<evidence type="ECO:0000256" key="5">
    <source>
        <dbReference type="ARBA" id="ARBA00023136"/>
    </source>
</evidence>
<name>A0A8S1EEY7_9PELO</name>
<feature type="transmembrane region" description="Helical" evidence="6">
    <location>
        <begin position="20"/>
        <end position="38"/>
    </location>
</feature>
<comment type="subcellular location">
    <subcellularLocation>
        <location evidence="1">Membrane</location>
        <topology evidence="1">Multi-pass membrane protein</topology>
    </subcellularLocation>
</comment>
<feature type="transmembrane region" description="Helical" evidence="6">
    <location>
        <begin position="345"/>
        <end position="370"/>
    </location>
</feature>
<dbReference type="Gene3D" id="1.10.1450.10">
    <property type="entry name" value="Tetraspanin"/>
    <property type="match status" value="1"/>
</dbReference>
<keyword evidence="3 6" id="KW-0812">Transmembrane</keyword>
<dbReference type="Proteomes" id="UP000494206">
    <property type="component" value="Unassembled WGS sequence"/>
</dbReference>
<evidence type="ECO:0000256" key="6">
    <source>
        <dbReference type="SAM" id="Phobius"/>
    </source>
</evidence>
<dbReference type="InterPro" id="IPR018499">
    <property type="entry name" value="Tetraspanin/Peripherin"/>
</dbReference>
<sequence>MPTERDGGNCLRVSVSIFSIYYWASALAHIFLGLWMFLDPKRNYILDLVHFSENDPLLKASCYVAVCTGCAQLLVGFLGLCGAVNRNKFLLYMFSIFVILTFLCDVAIGTLSLVYKNKFSNNYMETYLKNLTYNRYSRDRWVQPLMDTVQFYINPVRENLREIVKTKYGVSLEVEEHRRVTEFIDKLQFYERCCGSLGPTDFIGSRWSEFVNVETFEDAENALFPVSCCTQIVGASALNPLAKSFARCQQIGASRQWRHAVHQCCGGESPLDYKDSFWYITNTIRGTRSYVPPSCCKQSQSGRAWGPIPIDPMCTTYRYESTAFQNAVNVEGCHDKLQSWFNEQIWIFVGFGFASALTMMIGICLSCCLISKIRTYFYIKEDY</sequence>
<evidence type="ECO:0000313" key="8">
    <source>
        <dbReference type="Proteomes" id="UP000494206"/>
    </source>
</evidence>
<keyword evidence="8" id="KW-1185">Reference proteome</keyword>
<dbReference type="InterPro" id="IPR018503">
    <property type="entry name" value="Tetraspanin_CS"/>
</dbReference>
<dbReference type="OrthoDB" id="10033535at2759"/>
<feature type="transmembrane region" description="Helical" evidence="6">
    <location>
        <begin position="58"/>
        <end position="82"/>
    </location>
</feature>
<dbReference type="PANTHER" id="PTHR19282">
    <property type="entry name" value="TETRASPANIN"/>
    <property type="match status" value="1"/>
</dbReference>
<reference evidence="7 8" key="1">
    <citation type="submission" date="2020-04" db="EMBL/GenBank/DDBJ databases">
        <authorList>
            <person name="Laetsch R D."/>
            <person name="Stevens L."/>
            <person name="Kumar S."/>
            <person name="Blaxter L. M."/>
        </authorList>
    </citation>
    <scope>NUCLEOTIDE SEQUENCE [LARGE SCALE GENOMIC DNA]</scope>
</reference>
<evidence type="ECO:0000256" key="4">
    <source>
        <dbReference type="ARBA" id="ARBA00022989"/>
    </source>
</evidence>
<dbReference type="AlphaFoldDB" id="A0A8S1EEY7"/>
<dbReference type="InterPro" id="IPR008952">
    <property type="entry name" value="Tetraspanin_EC2_sf"/>
</dbReference>
<dbReference type="GO" id="GO:0005886">
    <property type="term" value="C:plasma membrane"/>
    <property type="evidence" value="ECO:0007669"/>
    <property type="project" value="TreeGrafter"/>
</dbReference>
<gene>
    <name evidence="7" type="ORF">CBOVIS_LOCUS2440</name>
</gene>
<dbReference type="Pfam" id="PF00335">
    <property type="entry name" value="Tetraspanin"/>
    <property type="match status" value="2"/>
</dbReference>
<dbReference type="SUPFAM" id="SSF48652">
    <property type="entry name" value="Tetraspanin"/>
    <property type="match status" value="2"/>
</dbReference>
<comment type="similarity">
    <text evidence="2">Belongs to the tetraspanin (TM4SF) family.</text>
</comment>
<keyword evidence="5 6" id="KW-0472">Membrane</keyword>
<accession>A0A8S1EEY7</accession>
<organism evidence="7 8">
    <name type="scientific">Caenorhabditis bovis</name>
    <dbReference type="NCBI Taxonomy" id="2654633"/>
    <lineage>
        <taxon>Eukaryota</taxon>
        <taxon>Metazoa</taxon>
        <taxon>Ecdysozoa</taxon>
        <taxon>Nematoda</taxon>
        <taxon>Chromadorea</taxon>
        <taxon>Rhabditida</taxon>
        <taxon>Rhabditina</taxon>
        <taxon>Rhabditomorpha</taxon>
        <taxon>Rhabditoidea</taxon>
        <taxon>Rhabditidae</taxon>
        <taxon>Peloderinae</taxon>
        <taxon>Caenorhabditis</taxon>
    </lineage>
</organism>
<evidence type="ECO:0000256" key="3">
    <source>
        <dbReference type="ARBA" id="ARBA00022692"/>
    </source>
</evidence>
<proteinExistence type="inferred from homology"/>
<evidence type="ECO:0000256" key="2">
    <source>
        <dbReference type="ARBA" id="ARBA00006840"/>
    </source>
</evidence>